<comment type="caution">
    <text evidence="7">The sequence shown here is derived from an EMBL/GenBank/DDBJ whole genome shotgun (WGS) entry which is preliminary data.</text>
</comment>
<reference evidence="7 8" key="1">
    <citation type="submission" date="2019-06" db="EMBL/GenBank/DDBJ databases">
        <title>Tsukamurella conjunctivitidis sp. nov., Tsukamurella assacharolytica sp. nov. and Tsukamurella sputae sp. nov. isolated from patients with conjunctivitis, bacteraemia (lymphoma) and respiratory infection (sputum) in Hong Kong.</title>
        <authorList>
            <person name="Teng J.L.L."/>
            <person name="Lee H.H."/>
            <person name="Fong J.Y.H."/>
            <person name="Fok K.M.N."/>
            <person name="Lau S.K.P."/>
            <person name="Woo P.C.Y."/>
        </authorList>
    </citation>
    <scope>NUCLEOTIDE SEQUENCE [LARGE SCALE GENOMIC DNA]</scope>
    <source>
        <strain evidence="7 8">HKU72</strain>
    </source>
</reference>
<sequence length="237" mass="23942">MTRVSTALKLAYAALAAVDTALSASSKPARHHARRFTKPLLLPTLAASFATDPRARRSPLRRTTLAGQAAGWVGDVALLGDDPRHFALGASAFATGHAAYISGLLAQRDPDASPAKPAAVAAAWAVGAPRTLLAAYRTAPALAPVLAGYSAVLSGTAAAATVLGPQIPADARRATVAGAGLFLLSDSILGLRKFVLADPPAWMEGAVMATYTGAQFLLAEGAARAGVPDADPSVDGA</sequence>
<protein>
    <submittedName>
        <fullName evidence="7">Lysoplasmalogenase</fullName>
    </submittedName>
</protein>
<evidence type="ECO:0000256" key="4">
    <source>
        <dbReference type="ARBA" id="ARBA00022989"/>
    </source>
</evidence>
<dbReference type="PANTHER" id="PTHR31885:SF6">
    <property type="entry name" value="GH04784P"/>
    <property type="match status" value="1"/>
</dbReference>
<accession>A0A5C5S103</accession>
<feature type="chain" id="PRO_5039676660" evidence="6">
    <location>
        <begin position="17"/>
        <end position="237"/>
    </location>
</feature>
<evidence type="ECO:0000256" key="6">
    <source>
        <dbReference type="SAM" id="SignalP"/>
    </source>
</evidence>
<dbReference type="AlphaFoldDB" id="A0A5C5S103"/>
<keyword evidence="6" id="KW-0732">Signal</keyword>
<proteinExistence type="inferred from homology"/>
<evidence type="ECO:0000256" key="1">
    <source>
        <dbReference type="ARBA" id="ARBA00004141"/>
    </source>
</evidence>
<keyword evidence="8" id="KW-1185">Reference proteome</keyword>
<evidence type="ECO:0000313" key="8">
    <source>
        <dbReference type="Proteomes" id="UP000319375"/>
    </source>
</evidence>
<dbReference type="OrthoDB" id="4773026at2"/>
<dbReference type="GO" id="GO:0016020">
    <property type="term" value="C:membrane"/>
    <property type="evidence" value="ECO:0007669"/>
    <property type="project" value="UniProtKB-SubCell"/>
</dbReference>
<comment type="subcellular location">
    <subcellularLocation>
        <location evidence="1">Membrane</location>
        <topology evidence="1">Multi-pass membrane protein</topology>
    </subcellularLocation>
</comment>
<dbReference type="RefSeq" id="WP_146487808.1">
    <property type="nucleotide sequence ID" value="NZ_VIGX01000007.1"/>
</dbReference>
<comment type="similarity">
    <text evidence="2">Belongs to the TMEM86 family.</text>
</comment>
<evidence type="ECO:0000256" key="5">
    <source>
        <dbReference type="ARBA" id="ARBA00023136"/>
    </source>
</evidence>
<dbReference type="Pfam" id="PF07947">
    <property type="entry name" value="YhhN"/>
    <property type="match status" value="1"/>
</dbReference>
<dbReference type="GO" id="GO:0016787">
    <property type="term" value="F:hydrolase activity"/>
    <property type="evidence" value="ECO:0007669"/>
    <property type="project" value="TreeGrafter"/>
</dbReference>
<feature type="signal peptide" evidence="6">
    <location>
        <begin position="1"/>
        <end position="16"/>
    </location>
</feature>
<evidence type="ECO:0000256" key="2">
    <source>
        <dbReference type="ARBA" id="ARBA00007375"/>
    </source>
</evidence>
<dbReference type="EMBL" id="VIGX01000007">
    <property type="protein sequence ID" value="TWS28348.1"/>
    <property type="molecule type" value="Genomic_DNA"/>
</dbReference>
<dbReference type="PANTHER" id="PTHR31885">
    <property type="entry name" value="GH04784P"/>
    <property type="match status" value="1"/>
</dbReference>
<keyword evidence="4" id="KW-1133">Transmembrane helix</keyword>
<organism evidence="7 8">
    <name type="scientific">Tsukamurella conjunctivitidis</name>
    <dbReference type="NCBI Taxonomy" id="2592068"/>
    <lineage>
        <taxon>Bacteria</taxon>
        <taxon>Bacillati</taxon>
        <taxon>Actinomycetota</taxon>
        <taxon>Actinomycetes</taxon>
        <taxon>Mycobacteriales</taxon>
        <taxon>Tsukamurellaceae</taxon>
        <taxon>Tsukamurella</taxon>
    </lineage>
</organism>
<evidence type="ECO:0000313" key="7">
    <source>
        <dbReference type="EMBL" id="TWS28348.1"/>
    </source>
</evidence>
<dbReference type="InterPro" id="IPR012506">
    <property type="entry name" value="TMEM86B-like"/>
</dbReference>
<dbReference type="Proteomes" id="UP000319375">
    <property type="component" value="Unassembled WGS sequence"/>
</dbReference>
<name>A0A5C5S103_9ACTN</name>
<keyword evidence="3" id="KW-0812">Transmembrane</keyword>
<evidence type="ECO:0000256" key="3">
    <source>
        <dbReference type="ARBA" id="ARBA00022692"/>
    </source>
</evidence>
<gene>
    <name evidence="7" type="ORF">FK530_14875</name>
</gene>
<keyword evidence="5" id="KW-0472">Membrane</keyword>